<dbReference type="InterPro" id="IPR016639">
    <property type="entry name" value="GST_Omega/GSH"/>
</dbReference>
<dbReference type="Gene3D" id="3.40.30.10">
    <property type="entry name" value="Glutaredoxin"/>
    <property type="match status" value="1"/>
</dbReference>
<dbReference type="PANTHER" id="PTHR32419:SF6">
    <property type="entry name" value="GLUTATHIONE S-TRANSFERASE OMEGA-LIKE 1-RELATED"/>
    <property type="match status" value="1"/>
</dbReference>
<feature type="domain" description="GST C-terminal" evidence="1">
    <location>
        <begin position="195"/>
        <end position="319"/>
    </location>
</feature>
<dbReference type="PANTHER" id="PTHR32419">
    <property type="entry name" value="GLUTATHIONYL-HYDROQUINONE REDUCTASE"/>
    <property type="match status" value="1"/>
</dbReference>
<comment type="caution">
    <text evidence="2">The sequence shown here is derived from an EMBL/GenBank/DDBJ whole genome shotgun (WGS) entry which is preliminary data.</text>
</comment>
<dbReference type="InterPro" id="IPR036249">
    <property type="entry name" value="Thioredoxin-like_sf"/>
</dbReference>
<dbReference type="Gene3D" id="1.20.1050.10">
    <property type="match status" value="1"/>
</dbReference>
<dbReference type="Proteomes" id="UP000823046">
    <property type="component" value="Unassembled WGS sequence"/>
</dbReference>
<proteinExistence type="predicted"/>
<gene>
    <name evidence="2" type="ORF">IE077_000385</name>
</gene>
<dbReference type="EMBL" id="JADAQX010000272">
    <property type="protein sequence ID" value="KAF8820912.1"/>
    <property type="molecule type" value="Genomic_DNA"/>
</dbReference>
<dbReference type="SUPFAM" id="SSF52833">
    <property type="entry name" value="Thioredoxin-like"/>
    <property type="match status" value="1"/>
</dbReference>
<keyword evidence="3" id="KW-1185">Reference proteome</keyword>
<dbReference type="InterPro" id="IPR036282">
    <property type="entry name" value="Glutathione-S-Trfase_C_sf"/>
</dbReference>
<dbReference type="InterPro" id="IPR010987">
    <property type="entry name" value="Glutathione-S-Trfase_C-like"/>
</dbReference>
<dbReference type="SFLD" id="SFLDS00019">
    <property type="entry name" value="Glutathione_Transferase_(cytos"/>
    <property type="match status" value="1"/>
</dbReference>
<dbReference type="SFLD" id="SFLDG01206">
    <property type="entry name" value="Xi.1"/>
    <property type="match status" value="1"/>
</dbReference>
<evidence type="ECO:0000313" key="3">
    <source>
        <dbReference type="Proteomes" id="UP000823046"/>
    </source>
</evidence>
<dbReference type="CDD" id="cd03190">
    <property type="entry name" value="GST_C_Omega_like"/>
    <property type="match status" value="1"/>
</dbReference>
<dbReference type="Pfam" id="PF13409">
    <property type="entry name" value="GST_N_2"/>
    <property type="match status" value="1"/>
</dbReference>
<protein>
    <submittedName>
        <fullName evidence="2">Glutathionyl-hydroquinone reductase YqjG</fullName>
    </submittedName>
</protein>
<dbReference type="PIRSF" id="PIRSF015753">
    <property type="entry name" value="GST"/>
    <property type="match status" value="1"/>
</dbReference>
<dbReference type="InterPro" id="IPR004045">
    <property type="entry name" value="Glutathione_S-Trfase_N"/>
</dbReference>
<evidence type="ECO:0000313" key="2">
    <source>
        <dbReference type="EMBL" id="KAF8820912.1"/>
    </source>
</evidence>
<organism evidence="2 3">
    <name type="scientific">Cardiosporidium cionae</name>
    <dbReference type="NCBI Taxonomy" id="476202"/>
    <lineage>
        <taxon>Eukaryota</taxon>
        <taxon>Sar</taxon>
        <taxon>Alveolata</taxon>
        <taxon>Apicomplexa</taxon>
        <taxon>Aconoidasida</taxon>
        <taxon>Nephromycida</taxon>
        <taxon>Cardiosporidium</taxon>
    </lineage>
</organism>
<dbReference type="InterPro" id="IPR040079">
    <property type="entry name" value="Glutathione_S-Trfase"/>
</dbReference>
<name>A0ABQ7JA95_9APIC</name>
<sequence length="355" mass="40380">MPTVTYTPVVSTNGKFQRSESIFRRWIRANPVDSSDFPAAAGRYHLFVAYACPWANRALALLYMKGLEKCISISVVHPTFIPTRPGEAHVGWHFKSPGDPPLTNTEGHGSIPCDEFLTGGPDPVSGATFVRDLYEESAKSLNLDAATFARSYFSVPILWCKHLRQIVNNESSEIIRMLNSEFNEYASNSSLDLYPLSLRSSIEECNEWIYHGINNGVYTCGFSTTQEAYDAAVVSLFECLDKCESILSKQRYIAGPALTESDIRLFVTLVRFDEVYVVYFKTNCRCIREYPNIMNYCREIYQIPGVRKSVNMDHIKKHYFTSHSKLNLLAIVPKGPDTLKLLREPHNRNRFENNI</sequence>
<reference evidence="2 3" key="1">
    <citation type="journal article" date="2020" name="bioRxiv">
        <title>Metabolic contributions of an alphaproteobacterial endosymbiont in the apicomplexan Cardiosporidium cionae.</title>
        <authorList>
            <person name="Hunter E.S."/>
            <person name="Paight C.J."/>
            <person name="Lane C.E."/>
        </authorList>
    </citation>
    <scope>NUCLEOTIDE SEQUENCE [LARGE SCALE GENOMIC DNA]</scope>
    <source>
        <strain evidence="2">ESH_2018</strain>
    </source>
</reference>
<evidence type="ECO:0000259" key="1">
    <source>
        <dbReference type="PROSITE" id="PS50405"/>
    </source>
</evidence>
<dbReference type="InterPro" id="IPR047047">
    <property type="entry name" value="GST_Omega-like_C"/>
</dbReference>
<dbReference type="PROSITE" id="PS50405">
    <property type="entry name" value="GST_CTER"/>
    <property type="match status" value="1"/>
</dbReference>
<accession>A0ABQ7JA95</accession>
<dbReference type="SUPFAM" id="SSF47616">
    <property type="entry name" value="GST C-terminal domain-like"/>
    <property type="match status" value="1"/>
</dbReference>
<dbReference type="SFLD" id="SFLDG01148">
    <property type="entry name" value="Xi_(cytGST)"/>
    <property type="match status" value="1"/>
</dbReference>
<dbReference type="Pfam" id="PF13410">
    <property type="entry name" value="GST_C_2"/>
    <property type="match status" value="1"/>
</dbReference>